<protein>
    <submittedName>
        <fullName evidence="2">Carboxypeptidase-like, regulatory domain superfamily, phylloplanin</fullName>
    </submittedName>
    <submittedName>
        <fullName evidence="3">Putative carboxypeptidase-like, regulatory domain, Immunoglobulin-like fold protein</fullName>
    </submittedName>
</protein>
<dbReference type="OrthoDB" id="905355at2759"/>
<sequence length="144" mass="14848">MKFTILVSILVVVLIAAQADEAQGLPPITAVFNVNGIVPCSVNGSVNAPPFPNAQVQLSNGGNVIASAETNAQGAFNITVTPDRVTLTNLLSSCRIIVATPLSNCDGTLLVAGTLASALQVEETTIRGILIIVELGPIKFQLVV</sequence>
<dbReference type="FunCoup" id="A0A251VBJ0">
    <property type="interactions" value="493"/>
</dbReference>
<dbReference type="InParanoid" id="A0A251VBJ0"/>
<dbReference type="InterPro" id="IPR008969">
    <property type="entry name" value="CarboxyPept-like_regulatory"/>
</dbReference>
<feature type="signal peptide" evidence="1">
    <location>
        <begin position="1"/>
        <end position="24"/>
    </location>
</feature>
<evidence type="ECO:0000313" key="2">
    <source>
        <dbReference type="EMBL" id="KAF5816261.1"/>
    </source>
</evidence>
<feature type="chain" id="PRO_5012535623" evidence="1">
    <location>
        <begin position="25"/>
        <end position="144"/>
    </location>
</feature>
<dbReference type="InterPro" id="IPR040404">
    <property type="entry name" value="Phylloplanin-like"/>
</dbReference>
<gene>
    <name evidence="3" type="ORF">HannXRQ_Chr03g0088801</name>
    <name evidence="2" type="ORF">HanXRQr2_Chr03g0132391</name>
</gene>
<dbReference type="SUPFAM" id="SSF49464">
    <property type="entry name" value="Carboxypeptidase regulatory domain-like"/>
    <property type="match status" value="1"/>
</dbReference>
<dbReference type="Gramene" id="mRNA:HanXRQr2_Chr03g0132391">
    <property type="protein sequence ID" value="mRNA:HanXRQr2_Chr03g0132391"/>
    <property type="gene ID" value="HanXRQr2_Chr03g0132391"/>
</dbReference>
<evidence type="ECO:0000313" key="3">
    <source>
        <dbReference type="EMBL" id="OTG32629.1"/>
    </source>
</evidence>
<dbReference type="GO" id="GO:0004180">
    <property type="term" value="F:carboxypeptidase activity"/>
    <property type="evidence" value="ECO:0007669"/>
    <property type="project" value="UniProtKB-KW"/>
</dbReference>
<accession>A0A251VBJ0</accession>
<dbReference type="OMA" id="FRMAMNT"/>
<dbReference type="PANTHER" id="PTHR34458:SF5">
    <property type="entry name" value="POLLEN OLE E 1 ALLERGEN AND EXTENSIN FAMILY PROTEIN"/>
    <property type="match status" value="1"/>
</dbReference>
<reference evidence="2" key="3">
    <citation type="submission" date="2020-06" db="EMBL/GenBank/DDBJ databases">
        <title>Helianthus annuus Genome sequencing and assembly Release 2.</title>
        <authorList>
            <person name="Gouzy J."/>
            <person name="Langlade N."/>
            <person name="Munos S."/>
        </authorList>
    </citation>
    <scope>NUCLEOTIDE SEQUENCE</scope>
    <source>
        <tissue evidence="2">Leaves</tissue>
    </source>
</reference>
<keyword evidence="1" id="KW-0732">Signal</keyword>
<dbReference type="Proteomes" id="UP000215914">
    <property type="component" value="Chromosome 3"/>
</dbReference>
<dbReference type="EMBL" id="MNCJ02000318">
    <property type="protein sequence ID" value="KAF5816261.1"/>
    <property type="molecule type" value="Genomic_DNA"/>
</dbReference>
<keyword evidence="3" id="KW-0121">Carboxypeptidase</keyword>
<name>A0A251VBJ0_HELAN</name>
<organism evidence="3 4">
    <name type="scientific">Helianthus annuus</name>
    <name type="common">Common sunflower</name>
    <dbReference type="NCBI Taxonomy" id="4232"/>
    <lineage>
        <taxon>Eukaryota</taxon>
        <taxon>Viridiplantae</taxon>
        <taxon>Streptophyta</taxon>
        <taxon>Embryophyta</taxon>
        <taxon>Tracheophyta</taxon>
        <taxon>Spermatophyta</taxon>
        <taxon>Magnoliopsida</taxon>
        <taxon>eudicotyledons</taxon>
        <taxon>Gunneridae</taxon>
        <taxon>Pentapetalae</taxon>
        <taxon>asterids</taxon>
        <taxon>campanulids</taxon>
        <taxon>Asterales</taxon>
        <taxon>Asteraceae</taxon>
        <taxon>Asteroideae</taxon>
        <taxon>Heliantheae alliance</taxon>
        <taxon>Heliantheae</taxon>
        <taxon>Helianthus</taxon>
    </lineage>
</organism>
<dbReference type="EMBL" id="CM007892">
    <property type="protein sequence ID" value="OTG32629.1"/>
    <property type="molecule type" value="Genomic_DNA"/>
</dbReference>
<dbReference type="AlphaFoldDB" id="A0A251VBJ0"/>
<evidence type="ECO:0000256" key="1">
    <source>
        <dbReference type="SAM" id="SignalP"/>
    </source>
</evidence>
<reference evidence="3" key="2">
    <citation type="submission" date="2017-02" db="EMBL/GenBank/DDBJ databases">
        <title>Sunflower complete genome.</title>
        <authorList>
            <person name="Langlade N."/>
            <person name="Munos S."/>
        </authorList>
    </citation>
    <scope>NUCLEOTIDE SEQUENCE [LARGE SCALE GENOMIC DNA]</scope>
    <source>
        <tissue evidence="3">Leaves</tissue>
    </source>
</reference>
<keyword evidence="3" id="KW-0378">Hydrolase</keyword>
<proteinExistence type="predicted"/>
<keyword evidence="4" id="KW-1185">Reference proteome</keyword>
<dbReference type="PANTHER" id="PTHR34458">
    <property type="entry name" value="POLLEN OLE E 1 ALLERGEN AND EXTENSIN FAMILY PROTEIN-RELATED"/>
    <property type="match status" value="1"/>
</dbReference>
<reference evidence="2 4" key="1">
    <citation type="journal article" date="2017" name="Nature">
        <title>The sunflower genome provides insights into oil metabolism, flowering and Asterid evolution.</title>
        <authorList>
            <person name="Badouin H."/>
            <person name="Gouzy J."/>
            <person name="Grassa C.J."/>
            <person name="Murat F."/>
            <person name="Staton S.E."/>
            <person name="Cottret L."/>
            <person name="Lelandais-Briere C."/>
            <person name="Owens G.L."/>
            <person name="Carrere S."/>
            <person name="Mayjonade B."/>
            <person name="Legrand L."/>
            <person name="Gill N."/>
            <person name="Kane N.C."/>
            <person name="Bowers J.E."/>
            <person name="Hubner S."/>
            <person name="Bellec A."/>
            <person name="Berard A."/>
            <person name="Berges H."/>
            <person name="Blanchet N."/>
            <person name="Boniface M.C."/>
            <person name="Brunel D."/>
            <person name="Catrice O."/>
            <person name="Chaidir N."/>
            <person name="Claudel C."/>
            <person name="Donnadieu C."/>
            <person name="Faraut T."/>
            <person name="Fievet G."/>
            <person name="Helmstetter N."/>
            <person name="King M."/>
            <person name="Knapp S.J."/>
            <person name="Lai Z."/>
            <person name="Le Paslier M.C."/>
            <person name="Lippi Y."/>
            <person name="Lorenzon L."/>
            <person name="Mandel J.R."/>
            <person name="Marage G."/>
            <person name="Marchand G."/>
            <person name="Marquand E."/>
            <person name="Bret-Mestries E."/>
            <person name="Morien E."/>
            <person name="Nambeesan S."/>
            <person name="Nguyen T."/>
            <person name="Pegot-Espagnet P."/>
            <person name="Pouilly N."/>
            <person name="Raftis F."/>
            <person name="Sallet E."/>
            <person name="Schiex T."/>
            <person name="Thomas J."/>
            <person name="Vandecasteele C."/>
            <person name="Vares D."/>
            <person name="Vear F."/>
            <person name="Vautrin S."/>
            <person name="Crespi M."/>
            <person name="Mangin B."/>
            <person name="Burke J.M."/>
            <person name="Salse J."/>
            <person name="Munos S."/>
            <person name="Vincourt P."/>
            <person name="Rieseberg L.H."/>
            <person name="Langlade N.B."/>
        </authorList>
    </citation>
    <scope>NUCLEOTIDE SEQUENCE [LARGE SCALE GENOMIC DNA]</scope>
    <source>
        <strain evidence="4">cv. SF193</strain>
        <tissue evidence="2">Leaves</tissue>
    </source>
</reference>
<evidence type="ECO:0000313" key="4">
    <source>
        <dbReference type="Proteomes" id="UP000215914"/>
    </source>
</evidence>
<keyword evidence="3" id="KW-0645">Protease</keyword>